<keyword evidence="6" id="KW-1185">Reference proteome</keyword>
<keyword evidence="1" id="KW-0805">Transcription regulation</keyword>
<dbReference type="Proteomes" id="UP001165289">
    <property type="component" value="Unassembled WGS sequence"/>
</dbReference>
<accession>A0AAV7JCU5</accession>
<keyword evidence="2" id="KW-0238">DNA-binding</keyword>
<gene>
    <name evidence="5" type="ORF">LOD99_12698</name>
</gene>
<dbReference type="InterPro" id="IPR004826">
    <property type="entry name" value="bZIP_Maf"/>
</dbReference>
<dbReference type="EMBL" id="JAKMXF010000354">
    <property type="protein sequence ID" value="KAI6646577.1"/>
    <property type="molecule type" value="Genomic_DNA"/>
</dbReference>
<dbReference type="AlphaFoldDB" id="A0AAV7JCU5"/>
<dbReference type="Pfam" id="PF03131">
    <property type="entry name" value="bZIP_Maf"/>
    <property type="match status" value="1"/>
</dbReference>
<evidence type="ECO:0000313" key="6">
    <source>
        <dbReference type="Proteomes" id="UP001165289"/>
    </source>
</evidence>
<dbReference type="GO" id="GO:0006355">
    <property type="term" value="P:regulation of DNA-templated transcription"/>
    <property type="evidence" value="ECO:0007669"/>
    <property type="project" value="InterPro"/>
</dbReference>
<dbReference type="InterPro" id="IPR008917">
    <property type="entry name" value="TF_DNA-bd_sf"/>
</dbReference>
<evidence type="ECO:0000259" key="4">
    <source>
        <dbReference type="Pfam" id="PF03131"/>
    </source>
</evidence>
<dbReference type="SUPFAM" id="SSF47454">
    <property type="entry name" value="A DNA-binding domain in eukaryotic transcription factors"/>
    <property type="match status" value="1"/>
</dbReference>
<organism evidence="5 6">
    <name type="scientific">Oopsacas minuta</name>
    <dbReference type="NCBI Taxonomy" id="111878"/>
    <lineage>
        <taxon>Eukaryota</taxon>
        <taxon>Metazoa</taxon>
        <taxon>Porifera</taxon>
        <taxon>Hexactinellida</taxon>
        <taxon>Hexasterophora</taxon>
        <taxon>Lyssacinosida</taxon>
        <taxon>Leucopsacidae</taxon>
        <taxon>Oopsacas</taxon>
    </lineage>
</organism>
<evidence type="ECO:0000256" key="1">
    <source>
        <dbReference type="ARBA" id="ARBA00023015"/>
    </source>
</evidence>
<sequence length="112" mass="13565">MSAPDRNYSLFLLSSEEIVHLDIKDLNKILKDERISLTDQADIKKLRRKEKMKRYRRECRERKSSEYSLLVRQKELLYDEWSDLLAEVDMLKNNKAALEILNWSDNTDFYDY</sequence>
<feature type="domain" description="Basic leucine zipper" evidence="4">
    <location>
        <begin position="14"/>
        <end position="98"/>
    </location>
</feature>
<reference evidence="5 6" key="1">
    <citation type="journal article" date="2023" name="BMC Biol.">
        <title>The compact genome of the sponge Oopsacas minuta (Hexactinellida) is lacking key metazoan core genes.</title>
        <authorList>
            <person name="Santini S."/>
            <person name="Schenkelaars Q."/>
            <person name="Jourda C."/>
            <person name="Duchesne M."/>
            <person name="Belahbib H."/>
            <person name="Rocher C."/>
            <person name="Selva M."/>
            <person name="Riesgo A."/>
            <person name="Vervoort M."/>
            <person name="Leys S.P."/>
            <person name="Kodjabachian L."/>
            <person name="Le Bivic A."/>
            <person name="Borchiellini C."/>
            <person name="Claverie J.M."/>
            <person name="Renard E."/>
        </authorList>
    </citation>
    <scope>NUCLEOTIDE SEQUENCE [LARGE SCALE GENOMIC DNA]</scope>
    <source>
        <strain evidence="5">SPO-2</strain>
    </source>
</reference>
<protein>
    <recommendedName>
        <fullName evidence="4">Basic leucine zipper domain-containing protein</fullName>
    </recommendedName>
</protein>
<evidence type="ECO:0000256" key="3">
    <source>
        <dbReference type="ARBA" id="ARBA00023163"/>
    </source>
</evidence>
<comment type="caution">
    <text evidence="5">The sequence shown here is derived from an EMBL/GenBank/DDBJ whole genome shotgun (WGS) entry which is preliminary data.</text>
</comment>
<evidence type="ECO:0000313" key="5">
    <source>
        <dbReference type="EMBL" id="KAI6646577.1"/>
    </source>
</evidence>
<name>A0AAV7JCU5_9METZ</name>
<keyword evidence="3" id="KW-0804">Transcription</keyword>
<proteinExistence type="predicted"/>
<dbReference type="Gene3D" id="1.20.5.170">
    <property type="match status" value="1"/>
</dbReference>
<evidence type="ECO:0000256" key="2">
    <source>
        <dbReference type="ARBA" id="ARBA00023125"/>
    </source>
</evidence>
<dbReference type="GO" id="GO:0003677">
    <property type="term" value="F:DNA binding"/>
    <property type="evidence" value="ECO:0007669"/>
    <property type="project" value="UniProtKB-KW"/>
</dbReference>